<gene>
    <name evidence="2" type="ORF">AGABI1DRAFT_134130</name>
</gene>
<name>K5XH75_AGABU</name>
<dbReference type="AlphaFoldDB" id="K5XH75"/>
<reference evidence="3" key="1">
    <citation type="journal article" date="2012" name="Proc. Natl. Acad. Sci. U.S.A.">
        <title>Genome sequence of the button mushroom Agaricus bisporus reveals mechanisms governing adaptation to a humic-rich ecological niche.</title>
        <authorList>
            <person name="Morin E."/>
            <person name="Kohler A."/>
            <person name="Baker A.R."/>
            <person name="Foulongne-Oriol M."/>
            <person name="Lombard V."/>
            <person name="Nagy L.G."/>
            <person name="Ohm R.A."/>
            <person name="Patyshakuliyeva A."/>
            <person name="Brun A."/>
            <person name="Aerts A.L."/>
            <person name="Bailey A.M."/>
            <person name="Billette C."/>
            <person name="Coutinho P.M."/>
            <person name="Deakin G."/>
            <person name="Doddapaneni H."/>
            <person name="Floudas D."/>
            <person name="Grimwood J."/>
            <person name="Hilden K."/>
            <person name="Kuees U."/>
            <person name="LaButti K.M."/>
            <person name="Lapidus A."/>
            <person name="Lindquist E.A."/>
            <person name="Lucas S.M."/>
            <person name="Murat C."/>
            <person name="Riley R.W."/>
            <person name="Salamov A.A."/>
            <person name="Schmutz J."/>
            <person name="Subramanian V."/>
            <person name="Woesten H.A.B."/>
            <person name="Xu J."/>
            <person name="Eastwood D.C."/>
            <person name="Foster G.D."/>
            <person name="Sonnenberg A.S."/>
            <person name="Cullen D."/>
            <person name="de Vries R.P."/>
            <person name="Lundell T."/>
            <person name="Hibbett D.S."/>
            <person name="Henrissat B."/>
            <person name="Burton K.S."/>
            <person name="Kerrigan R.W."/>
            <person name="Challen M.P."/>
            <person name="Grigoriev I.V."/>
            <person name="Martin F."/>
        </authorList>
    </citation>
    <scope>NUCLEOTIDE SEQUENCE [LARGE SCALE GENOMIC DNA]</scope>
    <source>
        <strain evidence="3">JB137-S8 / ATCC MYA-4627 / FGSC 10392</strain>
    </source>
</reference>
<keyword evidence="3" id="KW-1185">Reference proteome</keyword>
<sequence length="292" mass="32668">MSTTDSEFYTLFPLGPDDARVTQYPGNVLPVLSHGDITVGVTQHLQRAFSRWGKSKGLSGVDLTVRILEQFDNPDVEAWVRGSREELEALPIDQFFTLFHTQFLPTHWERAYAHAAHQCHAPHQPFAKWVSNIKAANACLVGTPFHKDDATLLAHFREAMDESFQNHYATFVARENLDALTNLTDWLRHVKIIASTYKKMISSQNASWFNGMIQAGSTSAVTHNPLPLISRISAAVPTVPSHQHYNSTSSTSTPRPYSSSSLSATSTPRNYPPLMALYDQLPLHVPRLPFET</sequence>
<dbReference type="HOGENOM" id="CLU_058247_0_0_1"/>
<dbReference type="GeneID" id="18828161"/>
<dbReference type="EMBL" id="JH972092">
    <property type="protein sequence ID" value="EKM73765.1"/>
    <property type="molecule type" value="Genomic_DNA"/>
</dbReference>
<proteinExistence type="predicted"/>
<evidence type="ECO:0000313" key="3">
    <source>
        <dbReference type="Proteomes" id="UP000008493"/>
    </source>
</evidence>
<evidence type="ECO:0000313" key="2">
    <source>
        <dbReference type="EMBL" id="EKM73765.1"/>
    </source>
</evidence>
<dbReference type="RefSeq" id="XP_007335596.1">
    <property type="nucleotide sequence ID" value="XM_007335534.1"/>
</dbReference>
<protein>
    <submittedName>
        <fullName evidence="2">Uncharacterized protein</fullName>
    </submittedName>
</protein>
<dbReference type="InParanoid" id="K5XH75"/>
<dbReference type="Proteomes" id="UP000008493">
    <property type="component" value="Unassembled WGS sequence"/>
</dbReference>
<feature type="compositionally biased region" description="Low complexity" evidence="1">
    <location>
        <begin position="247"/>
        <end position="266"/>
    </location>
</feature>
<feature type="region of interest" description="Disordered" evidence="1">
    <location>
        <begin position="240"/>
        <end position="266"/>
    </location>
</feature>
<accession>K5XH75</accession>
<organism evidence="2 3">
    <name type="scientific">Agaricus bisporus var. burnettii (strain JB137-S8 / ATCC MYA-4627 / FGSC 10392)</name>
    <name type="common">White button mushroom</name>
    <dbReference type="NCBI Taxonomy" id="597362"/>
    <lineage>
        <taxon>Eukaryota</taxon>
        <taxon>Fungi</taxon>
        <taxon>Dikarya</taxon>
        <taxon>Basidiomycota</taxon>
        <taxon>Agaricomycotina</taxon>
        <taxon>Agaricomycetes</taxon>
        <taxon>Agaricomycetidae</taxon>
        <taxon>Agaricales</taxon>
        <taxon>Agaricineae</taxon>
        <taxon>Agaricaceae</taxon>
        <taxon>Agaricus</taxon>
    </lineage>
</organism>
<evidence type="ECO:0000256" key="1">
    <source>
        <dbReference type="SAM" id="MobiDB-lite"/>
    </source>
</evidence>
<dbReference type="KEGG" id="abp:AGABI1DRAFT134130"/>